<dbReference type="GO" id="GO:0005737">
    <property type="term" value="C:cytoplasm"/>
    <property type="evidence" value="ECO:0007669"/>
    <property type="project" value="UniProtKB-SubCell"/>
</dbReference>
<comment type="similarity">
    <text evidence="2 11">Belongs to the protein-tyrosine phosphatase family. Non-receptor class dual specificity subfamily.</text>
</comment>
<keyword evidence="3" id="KW-0963">Cytoplasm</keyword>
<comment type="subcellular location">
    <subcellularLocation>
        <location evidence="1">Cytoplasm</location>
    </subcellularLocation>
</comment>
<comment type="catalytic activity">
    <reaction evidence="7 11">
        <text>O-phospho-L-seryl-[protein] + H2O = L-seryl-[protein] + phosphate</text>
        <dbReference type="Rhea" id="RHEA:20629"/>
        <dbReference type="Rhea" id="RHEA-COMP:9863"/>
        <dbReference type="Rhea" id="RHEA-COMP:11604"/>
        <dbReference type="ChEBI" id="CHEBI:15377"/>
        <dbReference type="ChEBI" id="CHEBI:29999"/>
        <dbReference type="ChEBI" id="CHEBI:43474"/>
        <dbReference type="ChEBI" id="CHEBI:83421"/>
        <dbReference type="EC" id="3.1.3.16"/>
    </reaction>
</comment>
<name>A0AAV6FQW5_9TELE</name>
<comment type="catalytic activity">
    <reaction evidence="8 11">
        <text>O-phospho-L-threonyl-[protein] + H2O = L-threonyl-[protein] + phosphate</text>
        <dbReference type="Rhea" id="RHEA:47004"/>
        <dbReference type="Rhea" id="RHEA-COMP:11060"/>
        <dbReference type="Rhea" id="RHEA-COMP:11605"/>
        <dbReference type="ChEBI" id="CHEBI:15377"/>
        <dbReference type="ChEBI" id="CHEBI:30013"/>
        <dbReference type="ChEBI" id="CHEBI:43474"/>
        <dbReference type="ChEBI" id="CHEBI:61977"/>
        <dbReference type="EC" id="3.1.3.16"/>
    </reaction>
</comment>
<dbReference type="InterPro" id="IPR029021">
    <property type="entry name" value="Prot-tyrosine_phosphatase-like"/>
</dbReference>
<evidence type="ECO:0000256" key="5">
    <source>
        <dbReference type="ARBA" id="ARBA00022912"/>
    </source>
</evidence>
<dbReference type="EC" id="3.1.3.48" evidence="11"/>
<dbReference type="InterPro" id="IPR016130">
    <property type="entry name" value="Tyr_Pase_AS"/>
</dbReference>
<dbReference type="PRINTS" id="PR01909">
    <property type="entry name" value="ADSPHPHTASEA"/>
</dbReference>
<dbReference type="SUPFAM" id="SSF52799">
    <property type="entry name" value="(Phosphotyrosine protein) phosphatases II"/>
    <property type="match status" value="1"/>
</dbReference>
<feature type="domain" description="Tyrosine-protein phosphatase" evidence="12">
    <location>
        <begin position="34"/>
        <end position="182"/>
    </location>
</feature>
<evidence type="ECO:0000256" key="9">
    <source>
        <dbReference type="ARBA" id="ARBA00051722"/>
    </source>
</evidence>
<comment type="caution">
    <text evidence="14">The sequence shown here is derived from an EMBL/GenBank/DDBJ whole genome shotgun (WGS) entry which is preliminary data.</text>
</comment>
<dbReference type="PANTHER" id="PTHR45682">
    <property type="entry name" value="AGAP008228-PA"/>
    <property type="match status" value="1"/>
</dbReference>
<dbReference type="InterPro" id="IPR020422">
    <property type="entry name" value="TYR_PHOSPHATASE_DUAL_dom"/>
</dbReference>
<dbReference type="GO" id="GO:0004725">
    <property type="term" value="F:protein tyrosine phosphatase activity"/>
    <property type="evidence" value="ECO:0007669"/>
    <property type="project" value="UniProtKB-EC"/>
</dbReference>
<dbReference type="PROSITE" id="PS50056">
    <property type="entry name" value="TYR_PHOSPHATASE_2"/>
    <property type="match status" value="1"/>
</dbReference>
<dbReference type="SMART" id="SM00404">
    <property type="entry name" value="PTPc_motif"/>
    <property type="match status" value="1"/>
</dbReference>
<dbReference type="Proteomes" id="UP000823561">
    <property type="component" value="Chromosome 22"/>
</dbReference>
<evidence type="ECO:0000256" key="11">
    <source>
        <dbReference type="RuleBase" id="RU366038"/>
    </source>
</evidence>
<dbReference type="SMART" id="SM00195">
    <property type="entry name" value="DSPc"/>
    <property type="match status" value="1"/>
</dbReference>
<evidence type="ECO:0000256" key="3">
    <source>
        <dbReference type="ARBA" id="ARBA00022490"/>
    </source>
</evidence>
<reference evidence="14" key="1">
    <citation type="submission" date="2020-10" db="EMBL/GenBank/DDBJ databases">
        <title>Chromosome-scale genome assembly of the Allis shad, Alosa alosa.</title>
        <authorList>
            <person name="Margot Z."/>
            <person name="Christophe K."/>
            <person name="Cabau C."/>
            <person name="Louis A."/>
            <person name="Berthelot C."/>
            <person name="Parey E."/>
            <person name="Roest Crollius H."/>
            <person name="Montfort J."/>
            <person name="Robinson-Rechavi M."/>
            <person name="Bucao C."/>
            <person name="Bouchez O."/>
            <person name="Gislard M."/>
            <person name="Lluch J."/>
            <person name="Milhes M."/>
            <person name="Lampietro C."/>
            <person name="Lopez Roques C."/>
            <person name="Donnadieu C."/>
            <person name="Braasch I."/>
            <person name="Desvignes T."/>
            <person name="Postlethwait J."/>
            <person name="Bobe J."/>
            <person name="Guiguen Y."/>
        </authorList>
    </citation>
    <scope>NUCLEOTIDE SEQUENCE</scope>
    <source>
        <strain evidence="14">M-15738</strain>
        <tissue evidence="14">Blood</tissue>
    </source>
</reference>
<dbReference type="EC" id="3.1.3.16" evidence="11"/>
<evidence type="ECO:0000259" key="12">
    <source>
        <dbReference type="PROSITE" id="PS50054"/>
    </source>
</evidence>
<dbReference type="EMBL" id="JADWDJ010000022">
    <property type="protein sequence ID" value="KAG5262781.1"/>
    <property type="molecule type" value="Genomic_DNA"/>
</dbReference>
<comment type="catalytic activity">
    <reaction evidence="9 11">
        <text>O-phospho-L-tyrosyl-[protein] + H2O = L-tyrosyl-[protein] + phosphate</text>
        <dbReference type="Rhea" id="RHEA:10684"/>
        <dbReference type="Rhea" id="RHEA-COMP:10136"/>
        <dbReference type="Rhea" id="RHEA-COMP:20101"/>
        <dbReference type="ChEBI" id="CHEBI:15377"/>
        <dbReference type="ChEBI" id="CHEBI:43474"/>
        <dbReference type="ChEBI" id="CHEBI:46858"/>
        <dbReference type="ChEBI" id="CHEBI:61978"/>
        <dbReference type="EC" id="3.1.3.48"/>
    </reaction>
</comment>
<gene>
    <name evidence="14" type="ORF">AALO_G00278850</name>
</gene>
<dbReference type="InterPro" id="IPR003595">
    <property type="entry name" value="Tyr_Pase_cat"/>
</dbReference>
<evidence type="ECO:0000256" key="1">
    <source>
        <dbReference type="ARBA" id="ARBA00004496"/>
    </source>
</evidence>
<dbReference type="Gene3D" id="3.90.190.10">
    <property type="entry name" value="Protein tyrosine phosphatase superfamily"/>
    <property type="match status" value="1"/>
</dbReference>
<evidence type="ECO:0000256" key="6">
    <source>
        <dbReference type="ARBA" id="ARBA00045755"/>
    </source>
</evidence>
<evidence type="ECO:0000256" key="8">
    <source>
        <dbReference type="ARBA" id="ARBA00048336"/>
    </source>
</evidence>
<dbReference type="PANTHER" id="PTHR45682:SF3">
    <property type="entry name" value="DUAL SPECIFICITY PROTEIN PHOSPHATASE"/>
    <property type="match status" value="1"/>
</dbReference>
<dbReference type="PROSITE" id="PS00383">
    <property type="entry name" value="TYR_PHOSPHATASE_1"/>
    <property type="match status" value="1"/>
</dbReference>
<dbReference type="PRINTS" id="PR01908">
    <property type="entry name" value="ADSPHPHTASE"/>
</dbReference>
<keyword evidence="15" id="KW-1185">Reference proteome</keyword>
<dbReference type="GO" id="GO:0043409">
    <property type="term" value="P:negative regulation of MAPK cascade"/>
    <property type="evidence" value="ECO:0007669"/>
    <property type="project" value="TreeGrafter"/>
</dbReference>
<comment type="function">
    <text evidence="11">Dual specificity phosphatase able to dephosphorylate phosphotyrosine, phosphoserine and phosphothreonine residues, with a preference for phosphotyrosine as a substrate.</text>
</comment>
<keyword evidence="4 11" id="KW-0378">Hydrolase</keyword>
<evidence type="ECO:0000259" key="13">
    <source>
        <dbReference type="PROSITE" id="PS50056"/>
    </source>
</evidence>
<evidence type="ECO:0000256" key="4">
    <source>
        <dbReference type="ARBA" id="ARBA00022801"/>
    </source>
</evidence>
<evidence type="ECO:0000256" key="2">
    <source>
        <dbReference type="ARBA" id="ARBA00008601"/>
    </source>
</evidence>
<protein>
    <recommendedName>
        <fullName evidence="11">Dual specificity protein phosphatase</fullName>
        <ecNumber evidence="11">3.1.3.16</ecNumber>
        <ecNumber evidence="11">3.1.3.48</ecNumber>
    </recommendedName>
</protein>
<dbReference type="GO" id="GO:0008138">
    <property type="term" value="F:protein tyrosine/serine/threonine phosphatase activity"/>
    <property type="evidence" value="ECO:0007669"/>
    <property type="project" value="UniProtKB-UniRule"/>
</dbReference>
<dbReference type="Pfam" id="PF00782">
    <property type="entry name" value="DSPc"/>
    <property type="match status" value="1"/>
</dbReference>
<evidence type="ECO:0000313" key="15">
    <source>
        <dbReference type="Proteomes" id="UP000823561"/>
    </source>
</evidence>
<evidence type="ECO:0000313" key="14">
    <source>
        <dbReference type="EMBL" id="KAG5262781.1"/>
    </source>
</evidence>
<dbReference type="GO" id="GO:0004722">
    <property type="term" value="F:protein serine/threonine phosphatase activity"/>
    <property type="evidence" value="ECO:0007669"/>
    <property type="project" value="UniProtKB-EC"/>
</dbReference>
<feature type="domain" description="Tyrosine specific protein phosphatases" evidence="13">
    <location>
        <begin position="103"/>
        <end position="161"/>
    </location>
</feature>
<evidence type="ECO:0000256" key="10">
    <source>
        <dbReference type="PIRSR" id="PIRSR620405-1"/>
    </source>
</evidence>
<dbReference type="FunFam" id="3.90.190.10:FF:000037">
    <property type="entry name" value="dual specificity protein phosphatase 26"/>
    <property type="match status" value="1"/>
</dbReference>
<keyword evidence="5 11" id="KW-0904">Protein phosphatase</keyword>
<evidence type="ECO:0000256" key="7">
    <source>
        <dbReference type="ARBA" id="ARBA00047761"/>
    </source>
</evidence>
<dbReference type="AlphaFoldDB" id="A0AAV6FQW5"/>
<dbReference type="InterPro" id="IPR000340">
    <property type="entry name" value="Dual-sp_phosphatase_cat-dom"/>
</dbReference>
<dbReference type="InterPro" id="IPR020405">
    <property type="entry name" value="Atypical_DUSP_subfamA"/>
</dbReference>
<dbReference type="GO" id="GO:0033549">
    <property type="term" value="F:MAP kinase phosphatase activity"/>
    <property type="evidence" value="ECO:0007669"/>
    <property type="project" value="TreeGrafter"/>
</dbReference>
<dbReference type="InterPro" id="IPR000387">
    <property type="entry name" value="Tyr_Pase_dom"/>
</dbReference>
<organism evidence="14 15">
    <name type="scientific">Alosa alosa</name>
    <name type="common">allis shad</name>
    <dbReference type="NCBI Taxonomy" id="278164"/>
    <lineage>
        <taxon>Eukaryota</taxon>
        <taxon>Metazoa</taxon>
        <taxon>Chordata</taxon>
        <taxon>Craniata</taxon>
        <taxon>Vertebrata</taxon>
        <taxon>Euteleostomi</taxon>
        <taxon>Actinopterygii</taxon>
        <taxon>Neopterygii</taxon>
        <taxon>Teleostei</taxon>
        <taxon>Clupei</taxon>
        <taxon>Clupeiformes</taxon>
        <taxon>Clupeoidei</taxon>
        <taxon>Clupeidae</taxon>
        <taxon>Alosa</taxon>
    </lineage>
</organism>
<feature type="active site" description="Phosphocysteine intermediate" evidence="10">
    <location>
        <position position="127"/>
    </location>
</feature>
<dbReference type="PROSITE" id="PS50054">
    <property type="entry name" value="TYR_PHOSPHATASE_DUAL"/>
    <property type="match status" value="1"/>
</dbReference>
<proteinExistence type="inferred from homology"/>
<comment type="function">
    <text evidence="6">Dual specificity phosphatase able to dephosphorylate phosphotyrosine, phosphoserine and phosphothreonine residues within the same substrate, with a preference for phosphotyrosine as a substrate. Involved in the modulation of AMPK and MAPK1/2 signaling pathways.</text>
</comment>
<sequence length="195" mass="22087">MSVDTVQDKLCTSAKTPSVKELERIFYSGRRTGNHVDEVWPNLFIGDMSIANDRYGLWKLGITHVLNAAHGKMYSQGSHQFFGSTMEYHGVPADDSPSFNLSRYFQSSADYIHQALNSPGARVIVHCAVGVSRSASLVLAYLMIHHHFTLVDAIRKVMESRWIFPNRGFLKQLRTLDMHFASNNDNKIFSHTKPE</sequence>
<accession>A0AAV6FQW5</accession>